<dbReference type="EMBL" id="PYHR01000002">
    <property type="protein sequence ID" value="PWD51937.1"/>
    <property type="molecule type" value="Genomic_DNA"/>
</dbReference>
<dbReference type="InterPro" id="IPR050834">
    <property type="entry name" value="Glycosyltransf_2"/>
</dbReference>
<evidence type="ECO:0000259" key="1">
    <source>
        <dbReference type="Pfam" id="PF00535"/>
    </source>
</evidence>
<dbReference type="OrthoDB" id="3171021at2"/>
<keyword evidence="3" id="KW-1185">Reference proteome</keyword>
<evidence type="ECO:0000313" key="3">
    <source>
        <dbReference type="Proteomes" id="UP000245166"/>
    </source>
</evidence>
<protein>
    <recommendedName>
        <fullName evidence="1">Glycosyltransferase 2-like domain-containing protein</fullName>
    </recommendedName>
</protein>
<name>A0A2U1ZY70_9MICO</name>
<organism evidence="2 3">
    <name type="scientific">Serinibacter arcticus</name>
    <dbReference type="NCBI Taxonomy" id="1655435"/>
    <lineage>
        <taxon>Bacteria</taxon>
        <taxon>Bacillati</taxon>
        <taxon>Actinomycetota</taxon>
        <taxon>Actinomycetes</taxon>
        <taxon>Micrococcales</taxon>
        <taxon>Beutenbergiaceae</taxon>
        <taxon>Serinibacter</taxon>
    </lineage>
</organism>
<dbReference type="AlphaFoldDB" id="A0A2U1ZY70"/>
<sequence>MTAGSLAWLTVVLPLHDAAAYVDDVLVRVGRLADAGAEVLVVDDGSRDTTGASVGAAAAAHPGVVAVLLEENVGVARARNVALGRATREYVWLVDGDDVWAPDVVDLLTRVRGEDGADVIAFGADRCGTDGRLRRADTFAAPGLYSREEALSLLASGGLHGFLWSKLVRRAVLPPDPFPATRSQSDFVGVVAILDRSSSVRVVGETLYRHVERDGSITRSRAADASNLLRAHDALLAVADLTEAERRAFSLWFYLAPSVATALRTEADDAEVARLVGDLRAATTWRDVALAAPAHPRAAAVTGAVRLLGPAFPPIYRRLRQGRAALRRGVTSRGPHR</sequence>
<evidence type="ECO:0000313" key="2">
    <source>
        <dbReference type="EMBL" id="PWD51937.1"/>
    </source>
</evidence>
<dbReference type="InterPro" id="IPR001173">
    <property type="entry name" value="Glyco_trans_2-like"/>
</dbReference>
<dbReference type="RefSeq" id="WP_109230320.1">
    <property type="nucleotide sequence ID" value="NZ_PYHR01000002.1"/>
</dbReference>
<dbReference type="PANTHER" id="PTHR43685:SF2">
    <property type="entry name" value="GLYCOSYLTRANSFERASE 2-LIKE DOMAIN-CONTAINING PROTEIN"/>
    <property type="match status" value="1"/>
</dbReference>
<reference evidence="2 3" key="1">
    <citation type="submission" date="2018-03" db="EMBL/GenBank/DDBJ databases">
        <title>Genome assembly of novel Miniimonas species PCH200.</title>
        <authorList>
            <person name="Thakur V."/>
            <person name="Kumar V."/>
            <person name="Singh D."/>
        </authorList>
    </citation>
    <scope>NUCLEOTIDE SEQUENCE [LARGE SCALE GENOMIC DNA]</scope>
    <source>
        <strain evidence="2 3">PCH200</strain>
    </source>
</reference>
<dbReference type="Gene3D" id="3.90.550.10">
    <property type="entry name" value="Spore Coat Polysaccharide Biosynthesis Protein SpsA, Chain A"/>
    <property type="match status" value="1"/>
</dbReference>
<dbReference type="Proteomes" id="UP000245166">
    <property type="component" value="Unassembled WGS sequence"/>
</dbReference>
<dbReference type="InterPro" id="IPR029044">
    <property type="entry name" value="Nucleotide-diphossugar_trans"/>
</dbReference>
<feature type="domain" description="Glycosyltransferase 2-like" evidence="1">
    <location>
        <begin position="10"/>
        <end position="139"/>
    </location>
</feature>
<dbReference type="CDD" id="cd00761">
    <property type="entry name" value="Glyco_tranf_GTA_type"/>
    <property type="match status" value="1"/>
</dbReference>
<dbReference type="PANTHER" id="PTHR43685">
    <property type="entry name" value="GLYCOSYLTRANSFERASE"/>
    <property type="match status" value="1"/>
</dbReference>
<accession>A0A2U1ZY70</accession>
<dbReference type="SUPFAM" id="SSF53448">
    <property type="entry name" value="Nucleotide-diphospho-sugar transferases"/>
    <property type="match status" value="1"/>
</dbReference>
<comment type="caution">
    <text evidence="2">The sequence shown here is derived from an EMBL/GenBank/DDBJ whole genome shotgun (WGS) entry which is preliminary data.</text>
</comment>
<gene>
    <name evidence="2" type="ORF">C8046_16075</name>
</gene>
<proteinExistence type="predicted"/>
<dbReference type="Pfam" id="PF00535">
    <property type="entry name" value="Glycos_transf_2"/>
    <property type="match status" value="1"/>
</dbReference>